<dbReference type="Gene3D" id="2.130.10.10">
    <property type="entry name" value="YVTN repeat-like/Quinoprotein amine dehydrogenase"/>
    <property type="match status" value="2"/>
</dbReference>
<sequence length="860" mass="97325">MFKLKTSAPNYDETLNSNKGDQNSTAVNGKETSQMRHLSIPHNQYQNPSIAESRRSSTRYDGGYSADITPAQIRIIDNIDNRARLRKTLQRNSKVLHGYSSLSENDRWYFDLFDRKYFENYLEEPSYIKIFKKKEELKQFERMFLAQELKIPDVYRSPNYQGESTGANSELFKNSICCSTFSHDGKYMVVGCKDGSLHLWKVMNSPVKRWEMARSEKSVSLTRANSLKIQRHLASISSHNGSMSSNDLKPSDQFDAASKQLHLYAPVFYSDVFRVFMEHTLDILDANWSKNGFLITASMDKTAKLWHPERKYSLKTFVHPDFVTSAIFFPSDDRFVITGCLDHKCRLWSILDNEVSYTFDCKDLITSLTLSPSDGEYTIVGTFNGYVYVLLTYGLKFVSSFHVIDKSTQGTTKNSFYPSFEFGKTQHGPRITGLQCFFSEVDKNLRLIVTTNDSRIQIFDLNEKRALEVLKGFQSGSSRHRAQLLMMKNEPVVFTGSDDHWFYAWKMQTYNLSAETNSIIPNRKKRLSGNMSFKGLLRIVSNKSTNDEASTEASNQGGSRTNQNSSKTAPQTQHVGSQAIKNNHYISFHAHSAPVTCASIAPDVALKNVSLSNDLIFELTSQYFKELNQNNNNAENNGANDSKPTLQAIKESGGFSTNLSNVVNNVGTILITTDNQGSIRVFRTDILPEIRKRIIEKFHAYNSFHSEATDKRNSQNNDSLFVSKMDETEPEEVDEFSTAPPSNVDNKRDQESRLSNDFYEQNLNNNQVVSGKSPRAGAIFKNSIFNKSNGSFMSLKSRSESTNSTLFGPHDIPQSSTSDPKLKCDVCNGSKFECVSRNPISGGEDYFTCTDCGTILNNFR</sequence>
<evidence type="ECO:0000313" key="6">
    <source>
        <dbReference type="Proteomes" id="UP000501346"/>
    </source>
</evidence>
<reference evidence="5 6" key="1">
    <citation type="journal article" date="2019" name="BMC Genomics">
        <title>Chromosome level assembly and comparative genome analysis confirm lager-brewing yeasts originated from a single hybridization.</title>
        <authorList>
            <person name="Salazar A.N."/>
            <person name="Gorter de Vries A.R."/>
            <person name="van den Broek M."/>
            <person name="Brouwers N."/>
            <person name="de la Torre Cortes P."/>
            <person name="Kuijpers N.G.A."/>
            <person name="Daran J.G."/>
            <person name="Abeel T."/>
        </authorList>
    </citation>
    <scope>NUCLEOTIDE SEQUENCE [LARGE SCALE GENOMIC DNA]</scope>
    <source>
        <strain evidence="5 6">CBS 1483</strain>
    </source>
</reference>
<keyword evidence="2" id="KW-0677">Repeat</keyword>
<dbReference type="PANTHER" id="PTHR14221">
    <property type="entry name" value="WD REPEAT DOMAIN 44"/>
    <property type="match status" value="1"/>
</dbReference>
<evidence type="ECO:0000256" key="3">
    <source>
        <dbReference type="PROSITE-ProRule" id="PRU00221"/>
    </source>
</evidence>
<dbReference type="InterPro" id="IPR040324">
    <property type="entry name" value="WDR44/Dgr2"/>
</dbReference>
<feature type="region of interest" description="Disordered" evidence="4">
    <location>
        <begin position="1"/>
        <end position="63"/>
    </location>
</feature>
<keyword evidence="1 3" id="KW-0853">WD repeat</keyword>
<evidence type="ECO:0000256" key="1">
    <source>
        <dbReference type="ARBA" id="ARBA00022574"/>
    </source>
</evidence>
<evidence type="ECO:0000256" key="2">
    <source>
        <dbReference type="ARBA" id="ARBA00022737"/>
    </source>
</evidence>
<evidence type="ECO:0000313" key="5">
    <source>
        <dbReference type="EMBL" id="QID86336.1"/>
    </source>
</evidence>
<feature type="region of interest" description="Disordered" evidence="4">
    <location>
        <begin position="726"/>
        <end position="749"/>
    </location>
</feature>
<feature type="repeat" description="WD" evidence="3">
    <location>
        <begin position="276"/>
        <end position="316"/>
    </location>
</feature>
<evidence type="ECO:0000256" key="4">
    <source>
        <dbReference type="SAM" id="MobiDB-lite"/>
    </source>
</evidence>
<dbReference type="Proteomes" id="UP000501346">
    <property type="component" value="Chromosome SeXI"/>
</dbReference>
<keyword evidence="6" id="KW-1185">Reference proteome</keyword>
<dbReference type="SUPFAM" id="SSF50978">
    <property type="entry name" value="WD40 repeat-like"/>
    <property type="match status" value="1"/>
</dbReference>
<organism evidence="5 6">
    <name type="scientific">Saccharomyces pastorianus</name>
    <name type="common">Lager yeast</name>
    <name type="synonym">Saccharomyces cerevisiae x Saccharomyces eubayanus</name>
    <dbReference type="NCBI Taxonomy" id="27292"/>
    <lineage>
        <taxon>Eukaryota</taxon>
        <taxon>Fungi</taxon>
        <taxon>Dikarya</taxon>
        <taxon>Ascomycota</taxon>
        <taxon>Saccharomycotina</taxon>
        <taxon>Saccharomycetes</taxon>
        <taxon>Saccharomycetales</taxon>
        <taxon>Saccharomycetaceae</taxon>
        <taxon>Saccharomyces</taxon>
    </lineage>
</organism>
<protein>
    <submittedName>
        <fullName evidence="5">2-deoxy-glucose resistant protein 2</fullName>
    </submittedName>
</protein>
<dbReference type="InterPro" id="IPR001680">
    <property type="entry name" value="WD40_rpt"/>
</dbReference>
<feature type="region of interest" description="Disordered" evidence="4">
    <location>
        <begin position="544"/>
        <end position="575"/>
    </location>
</feature>
<dbReference type="AlphaFoldDB" id="A0A6C1EAB6"/>
<dbReference type="PROSITE" id="PS50082">
    <property type="entry name" value="WD_REPEATS_2"/>
    <property type="match status" value="1"/>
</dbReference>
<gene>
    <name evidence="5" type="primary">DGR2_2</name>
    <name evidence="5" type="ORF">GRS66_008959</name>
</gene>
<dbReference type="Pfam" id="PF00400">
    <property type="entry name" value="WD40"/>
    <property type="match status" value="3"/>
</dbReference>
<dbReference type="OrthoDB" id="1932312at2759"/>
<dbReference type="InterPro" id="IPR015943">
    <property type="entry name" value="WD40/YVTN_repeat-like_dom_sf"/>
</dbReference>
<dbReference type="FunFam" id="2.130.10.10:FF:000613">
    <property type="entry name" value="YKL121W-like protein"/>
    <property type="match status" value="1"/>
</dbReference>
<feature type="compositionally biased region" description="Polar residues" evidence="4">
    <location>
        <begin position="7"/>
        <end position="50"/>
    </location>
</feature>
<dbReference type="InterPro" id="IPR036322">
    <property type="entry name" value="WD40_repeat_dom_sf"/>
</dbReference>
<dbReference type="PANTHER" id="PTHR14221:SF0">
    <property type="entry name" value="WD REPEAT-CONTAINING PROTEIN 44"/>
    <property type="match status" value="1"/>
</dbReference>
<dbReference type="EMBL" id="CP049008">
    <property type="protein sequence ID" value="QID86336.1"/>
    <property type="molecule type" value="Genomic_DNA"/>
</dbReference>
<accession>A0A6C1EAB6</accession>
<dbReference type="SMART" id="SM00320">
    <property type="entry name" value="WD40"/>
    <property type="match status" value="5"/>
</dbReference>
<name>A0A6C1EAB6_SACPS</name>
<proteinExistence type="predicted"/>